<proteinExistence type="predicted"/>
<dbReference type="EMBL" id="AYKW01000009">
    <property type="protein sequence ID" value="PIL32880.1"/>
    <property type="molecule type" value="Genomic_DNA"/>
</dbReference>
<dbReference type="OrthoDB" id="2751407at2759"/>
<evidence type="ECO:0000313" key="2">
    <source>
        <dbReference type="Proteomes" id="UP000230002"/>
    </source>
</evidence>
<evidence type="ECO:0000313" key="1">
    <source>
        <dbReference type="EMBL" id="PIL32880.1"/>
    </source>
</evidence>
<gene>
    <name evidence="1" type="ORF">GSI_04998</name>
</gene>
<organism evidence="1 2">
    <name type="scientific">Ganoderma sinense ZZ0214-1</name>
    <dbReference type="NCBI Taxonomy" id="1077348"/>
    <lineage>
        <taxon>Eukaryota</taxon>
        <taxon>Fungi</taxon>
        <taxon>Dikarya</taxon>
        <taxon>Basidiomycota</taxon>
        <taxon>Agaricomycotina</taxon>
        <taxon>Agaricomycetes</taxon>
        <taxon>Polyporales</taxon>
        <taxon>Polyporaceae</taxon>
        <taxon>Ganoderma</taxon>
    </lineage>
</organism>
<sequence length="427" mass="46736">MCADPVNRFQHLRSLELTCGKIPPPAVDALLTLILHSSLALDSLTLQDADAMLKSTLTSAPSPSSVVHGGQLDQLPLIDAFTGLTTIRHLAIRGHCDLHAWRVIKSIRSPLKTVSIEFRASLGPVLTVNELLRRNPIITLASHSATLEEISGKHFAMHAQEGPLGTVLEECLARTVYPAVRTIATTLGHLLIPRTAQLIAAFPNLTRLSLTPPINCAASEVSSRMEREMWRRLWQRELQELYTPGQTWAHLEELEGSLADIIVLGLLDCHVPTVRLTEALSEPLEYEHVKTVLEDIHPTELAITVSGASTFGEMMRPVLSDASAQQLRAMEVELVFTSAERNMNVRMVLNDVAATLAVLPLHRVALTLNYEFLDAQEVAERHGCSVPVESSVSSLDAMTIRALFRAAIPSLITDVVFRCMCSTGSAP</sequence>
<keyword evidence="2" id="KW-1185">Reference proteome</keyword>
<reference evidence="1 2" key="1">
    <citation type="journal article" date="2015" name="Sci. Rep.">
        <title>Chromosome-level genome map provides insights into diverse defense mechanisms in the medicinal fungus Ganoderma sinense.</title>
        <authorList>
            <person name="Zhu Y."/>
            <person name="Xu J."/>
            <person name="Sun C."/>
            <person name="Zhou S."/>
            <person name="Xu H."/>
            <person name="Nelson D.R."/>
            <person name="Qian J."/>
            <person name="Song J."/>
            <person name="Luo H."/>
            <person name="Xiang L."/>
            <person name="Li Y."/>
            <person name="Xu Z."/>
            <person name="Ji A."/>
            <person name="Wang L."/>
            <person name="Lu S."/>
            <person name="Hayward A."/>
            <person name="Sun W."/>
            <person name="Li X."/>
            <person name="Schwartz D.C."/>
            <person name="Wang Y."/>
            <person name="Chen S."/>
        </authorList>
    </citation>
    <scope>NUCLEOTIDE SEQUENCE [LARGE SCALE GENOMIC DNA]</scope>
    <source>
        <strain evidence="1 2">ZZ0214-1</strain>
    </source>
</reference>
<protein>
    <recommendedName>
        <fullName evidence="3">F-box domain-containing protein</fullName>
    </recommendedName>
</protein>
<evidence type="ECO:0008006" key="3">
    <source>
        <dbReference type="Google" id="ProtNLM"/>
    </source>
</evidence>
<dbReference type="Proteomes" id="UP000230002">
    <property type="component" value="Unassembled WGS sequence"/>
</dbReference>
<dbReference type="AlphaFoldDB" id="A0A2G8SGH6"/>
<name>A0A2G8SGH6_9APHY</name>
<comment type="caution">
    <text evidence="1">The sequence shown here is derived from an EMBL/GenBank/DDBJ whole genome shotgun (WGS) entry which is preliminary data.</text>
</comment>
<accession>A0A2G8SGH6</accession>